<feature type="region of interest" description="Alpha N-terminal domain (alpha-NTD)" evidence="11">
    <location>
        <begin position="1"/>
        <end position="229"/>
    </location>
</feature>
<dbReference type="Pfam" id="PF01000">
    <property type="entry name" value="RNA_pol_A_bac"/>
    <property type="match status" value="1"/>
</dbReference>
<evidence type="ECO:0000256" key="10">
    <source>
        <dbReference type="ARBA" id="ARBA00048552"/>
    </source>
</evidence>
<proteinExistence type="inferred from homology"/>
<organism evidence="13 14">
    <name type="scientific">Candidatus Shapirobacteria bacterium GW2011_GWE1_38_10</name>
    <dbReference type="NCBI Taxonomy" id="1618488"/>
    <lineage>
        <taxon>Bacteria</taxon>
        <taxon>Candidatus Shapironibacteriota</taxon>
    </lineage>
</organism>
<dbReference type="NCBIfam" id="NF003519">
    <property type="entry name" value="PRK05182.2-5"/>
    <property type="match status" value="1"/>
</dbReference>
<comment type="subunit">
    <text evidence="11">Homodimer. The RNAP catalytic core consists of 2 alpha, 1 beta, 1 beta' and 1 omega subunit. When a sigma factor is associated with the core the holoenzyme is formed, which can initiate transcription.</text>
</comment>
<dbReference type="InterPro" id="IPR011260">
    <property type="entry name" value="RNAP_asu_C"/>
</dbReference>
<dbReference type="Pfam" id="PF03118">
    <property type="entry name" value="RNA_pol_A_CTD"/>
    <property type="match status" value="1"/>
</dbReference>
<evidence type="ECO:0000313" key="13">
    <source>
        <dbReference type="EMBL" id="KKQ50164.1"/>
    </source>
</evidence>
<evidence type="ECO:0000256" key="3">
    <source>
        <dbReference type="ARBA" id="ARBA00015972"/>
    </source>
</evidence>
<comment type="caution">
    <text evidence="13">The sequence shown here is derived from an EMBL/GenBank/DDBJ whole genome shotgun (WGS) entry which is preliminary data.</text>
</comment>
<protein>
    <recommendedName>
        <fullName evidence="3 11">DNA-directed RNA polymerase subunit alpha</fullName>
        <shortName evidence="11">RNAP subunit alpha</shortName>
        <ecNumber evidence="2 11">2.7.7.6</ecNumber>
    </recommendedName>
    <alternativeName>
        <fullName evidence="9 11">RNA polymerase subunit alpha</fullName>
    </alternativeName>
    <alternativeName>
        <fullName evidence="8 11">Transcriptase subunit alpha</fullName>
    </alternativeName>
</protein>
<evidence type="ECO:0000256" key="4">
    <source>
        <dbReference type="ARBA" id="ARBA00022478"/>
    </source>
</evidence>
<dbReference type="GO" id="GO:0005737">
    <property type="term" value="C:cytoplasm"/>
    <property type="evidence" value="ECO:0007669"/>
    <property type="project" value="UniProtKB-ARBA"/>
</dbReference>
<comment type="catalytic activity">
    <reaction evidence="10 11">
        <text>RNA(n) + a ribonucleoside 5'-triphosphate = RNA(n+1) + diphosphate</text>
        <dbReference type="Rhea" id="RHEA:21248"/>
        <dbReference type="Rhea" id="RHEA-COMP:14527"/>
        <dbReference type="Rhea" id="RHEA-COMP:17342"/>
        <dbReference type="ChEBI" id="CHEBI:33019"/>
        <dbReference type="ChEBI" id="CHEBI:61557"/>
        <dbReference type="ChEBI" id="CHEBI:140395"/>
        <dbReference type="EC" id="2.7.7.6"/>
    </reaction>
</comment>
<evidence type="ECO:0000259" key="12">
    <source>
        <dbReference type="SMART" id="SM00662"/>
    </source>
</evidence>
<evidence type="ECO:0000256" key="6">
    <source>
        <dbReference type="ARBA" id="ARBA00022695"/>
    </source>
</evidence>
<dbReference type="Gene3D" id="3.30.1360.10">
    <property type="entry name" value="RNA polymerase, RBP11-like subunit"/>
    <property type="match status" value="1"/>
</dbReference>
<dbReference type="GO" id="GO:0006351">
    <property type="term" value="P:DNA-templated transcription"/>
    <property type="evidence" value="ECO:0007669"/>
    <property type="project" value="UniProtKB-UniRule"/>
</dbReference>
<name>A0A0G0KLW9_9BACT</name>
<comment type="similarity">
    <text evidence="1 11">Belongs to the RNA polymerase alpha chain family.</text>
</comment>
<dbReference type="GO" id="GO:0046983">
    <property type="term" value="F:protein dimerization activity"/>
    <property type="evidence" value="ECO:0007669"/>
    <property type="project" value="InterPro"/>
</dbReference>
<feature type="region of interest" description="Alpha C-terminal domain (alpha-CTD)" evidence="11">
    <location>
        <begin position="239"/>
        <end position="306"/>
    </location>
</feature>
<dbReference type="InterPro" id="IPR011263">
    <property type="entry name" value="DNA-dir_RNA_pol_RpoA/D/Rpb3"/>
</dbReference>
<comment type="function">
    <text evidence="11">DNA-dependent RNA polymerase catalyzes the transcription of DNA into RNA using the four ribonucleoside triphosphates as substrates.</text>
</comment>
<dbReference type="SUPFAM" id="SSF56553">
    <property type="entry name" value="Insert subdomain of RNA polymerase alpha subunit"/>
    <property type="match status" value="1"/>
</dbReference>
<keyword evidence="5 11" id="KW-0808">Transferase</keyword>
<gene>
    <name evidence="11" type="primary">rpoA</name>
    <name evidence="13" type="ORF">US68_C0008G0049</name>
</gene>
<dbReference type="EMBL" id="LBTX01000008">
    <property type="protein sequence ID" value="KKQ50164.1"/>
    <property type="molecule type" value="Genomic_DNA"/>
</dbReference>
<dbReference type="FunFam" id="2.170.120.12:FF:000001">
    <property type="entry name" value="DNA-directed RNA polymerase subunit alpha"/>
    <property type="match status" value="1"/>
</dbReference>
<dbReference type="Pfam" id="PF01193">
    <property type="entry name" value="RNA_pol_L"/>
    <property type="match status" value="1"/>
</dbReference>
<dbReference type="PATRIC" id="fig|1618488.3.peg.468"/>
<keyword evidence="4 11" id="KW-0240">DNA-directed RNA polymerase</keyword>
<dbReference type="SUPFAM" id="SSF47789">
    <property type="entry name" value="C-terminal domain of RNA polymerase alpha subunit"/>
    <property type="match status" value="1"/>
</dbReference>
<evidence type="ECO:0000256" key="7">
    <source>
        <dbReference type="ARBA" id="ARBA00023163"/>
    </source>
</evidence>
<dbReference type="CDD" id="cd06928">
    <property type="entry name" value="RNAP_alpha_NTD"/>
    <property type="match status" value="1"/>
</dbReference>
<dbReference type="GO" id="GO:0000428">
    <property type="term" value="C:DNA-directed RNA polymerase complex"/>
    <property type="evidence" value="ECO:0007669"/>
    <property type="project" value="UniProtKB-KW"/>
</dbReference>
<keyword evidence="6 11" id="KW-0548">Nucleotidyltransferase</keyword>
<dbReference type="HAMAP" id="MF_00059">
    <property type="entry name" value="RNApol_bact_RpoA"/>
    <property type="match status" value="1"/>
</dbReference>
<dbReference type="Gene3D" id="1.10.150.20">
    <property type="entry name" value="5' to 3' exonuclease, C-terminal subdomain"/>
    <property type="match status" value="1"/>
</dbReference>
<dbReference type="NCBIfam" id="TIGR02027">
    <property type="entry name" value="rpoA"/>
    <property type="match status" value="1"/>
</dbReference>
<dbReference type="InterPro" id="IPR036643">
    <property type="entry name" value="RNApol_insert_sf"/>
</dbReference>
<dbReference type="InterPro" id="IPR036603">
    <property type="entry name" value="RBP11-like"/>
</dbReference>
<sequence>MIDTSRFHIKTIKQTASYGKFELSPLVGGLGHTLGNSLRRILLITIPGAAITRIKINGITHLFTTLPGVKEDLVEVSLNLKKIKFAYSKDEPIVLLLDKKGKGVVTAADIADNTVCKVANPDQVIATLTDDKAHLKIEMTIERGVGYTLAREQKTDIVGEIILDSTFTPVLKANYTVEPTRLGKKSNYDKLTMEIWTDASVEPLDALKAATKDLMNALSQIVDTREFDDEVITLDSMPINQLAEISVEEIELPLRVTNALKKAGYLTIDALVKAGRSDVSKAKNVGEKSLKIIDAWLKEKGFSWNK</sequence>
<evidence type="ECO:0000256" key="8">
    <source>
        <dbReference type="ARBA" id="ARBA00032524"/>
    </source>
</evidence>
<dbReference type="InterPro" id="IPR011262">
    <property type="entry name" value="DNA-dir_RNA_pol_insert"/>
</dbReference>
<evidence type="ECO:0000313" key="14">
    <source>
        <dbReference type="Proteomes" id="UP000034231"/>
    </source>
</evidence>
<dbReference type="SUPFAM" id="SSF55257">
    <property type="entry name" value="RBP11-like subunits of RNA polymerase"/>
    <property type="match status" value="1"/>
</dbReference>
<evidence type="ECO:0000256" key="9">
    <source>
        <dbReference type="ARBA" id="ARBA00033070"/>
    </source>
</evidence>
<dbReference type="AlphaFoldDB" id="A0A0G0KLW9"/>
<dbReference type="GO" id="GO:0003677">
    <property type="term" value="F:DNA binding"/>
    <property type="evidence" value="ECO:0007669"/>
    <property type="project" value="UniProtKB-UniRule"/>
</dbReference>
<comment type="domain">
    <text evidence="11">The N-terminal domain is essential for RNAP assembly and basal transcription, whereas the C-terminal domain is involved in interaction with transcriptional regulators and with upstream promoter elements.</text>
</comment>
<evidence type="ECO:0000256" key="5">
    <source>
        <dbReference type="ARBA" id="ARBA00022679"/>
    </source>
</evidence>
<dbReference type="Proteomes" id="UP000034231">
    <property type="component" value="Unassembled WGS sequence"/>
</dbReference>
<reference evidence="13 14" key="1">
    <citation type="journal article" date="2015" name="Nature">
        <title>rRNA introns, odd ribosomes, and small enigmatic genomes across a large radiation of phyla.</title>
        <authorList>
            <person name="Brown C.T."/>
            <person name="Hug L.A."/>
            <person name="Thomas B.C."/>
            <person name="Sharon I."/>
            <person name="Castelle C.J."/>
            <person name="Singh A."/>
            <person name="Wilkins M.J."/>
            <person name="Williams K.H."/>
            <person name="Banfield J.F."/>
        </authorList>
    </citation>
    <scope>NUCLEOTIDE SEQUENCE [LARGE SCALE GENOMIC DNA]</scope>
</reference>
<keyword evidence="7 11" id="KW-0804">Transcription</keyword>
<dbReference type="GO" id="GO:0003899">
    <property type="term" value="F:DNA-directed RNA polymerase activity"/>
    <property type="evidence" value="ECO:0007669"/>
    <property type="project" value="UniProtKB-UniRule"/>
</dbReference>
<dbReference type="Gene3D" id="2.170.120.12">
    <property type="entry name" value="DNA-directed RNA polymerase, insert domain"/>
    <property type="match status" value="1"/>
</dbReference>
<accession>A0A0G0KLW9</accession>
<dbReference type="SMART" id="SM00662">
    <property type="entry name" value="RPOLD"/>
    <property type="match status" value="1"/>
</dbReference>
<evidence type="ECO:0000256" key="11">
    <source>
        <dbReference type="HAMAP-Rule" id="MF_00059"/>
    </source>
</evidence>
<evidence type="ECO:0000256" key="1">
    <source>
        <dbReference type="ARBA" id="ARBA00007123"/>
    </source>
</evidence>
<evidence type="ECO:0000256" key="2">
    <source>
        <dbReference type="ARBA" id="ARBA00012418"/>
    </source>
</evidence>
<dbReference type="EC" id="2.7.7.6" evidence="2 11"/>
<dbReference type="InterPro" id="IPR011773">
    <property type="entry name" value="DNA-dir_RpoA"/>
</dbReference>
<feature type="domain" description="DNA-directed RNA polymerase RpoA/D/Rpb3-type" evidence="12">
    <location>
        <begin position="18"/>
        <end position="224"/>
    </location>
</feature>